<evidence type="ECO:0000313" key="4">
    <source>
        <dbReference type="EMBL" id="PHJ15464.1"/>
    </source>
</evidence>
<dbReference type="RefSeq" id="XP_067917197.1">
    <property type="nucleotide sequence ID" value="XM_068070828.1"/>
</dbReference>
<dbReference type="OrthoDB" id="328076at2759"/>
<feature type="domain" description="Apple" evidence="3">
    <location>
        <begin position="199"/>
        <end position="274"/>
    </location>
</feature>
<dbReference type="AlphaFoldDB" id="A0A2C6KGC7"/>
<dbReference type="GO" id="GO:0006508">
    <property type="term" value="P:proteolysis"/>
    <property type="evidence" value="ECO:0007669"/>
    <property type="project" value="InterPro"/>
</dbReference>
<dbReference type="SUPFAM" id="SSF57414">
    <property type="entry name" value="Hairpin loop containing domain-like"/>
    <property type="match status" value="1"/>
</dbReference>
<dbReference type="Pfam" id="PF00024">
    <property type="entry name" value="PAN_1"/>
    <property type="match status" value="2"/>
</dbReference>
<reference evidence="4 5" key="1">
    <citation type="journal article" date="2017" name="Int. J. Parasitol.">
        <title>The genome of the protozoan parasite Cystoisospora suis and a reverse vaccinology approach to identify vaccine candidates.</title>
        <authorList>
            <person name="Palmieri N."/>
            <person name="Shrestha A."/>
            <person name="Ruttkowski B."/>
            <person name="Beck T."/>
            <person name="Vogl C."/>
            <person name="Tomley F."/>
            <person name="Blake D.P."/>
            <person name="Joachim A."/>
        </authorList>
    </citation>
    <scope>NUCLEOTIDE SEQUENCE [LARGE SCALE GENOMIC DNA]</scope>
    <source>
        <strain evidence="4 5">Wien I</strain>
    </source>
</reference>
<dbReference type="CDD" id="cd01100">
    <property type="entry name" value="APPLE_Factor_XI_like"/>
    <property type="match status" value="1"/>
</dbReference>
<accession>A0A2C6KGC7</accession>
<feature type="domain" description="Apple" evidence="3">
    <location>
        <begin position="119"/>
        <end position="192"/>
    </location>
</feature>
<keyword evidence="2" id="KW-1015">Disulfide bond</keyword>
<keyword evidence="1" id="KW-0677">Repeat</keyword>
<dbReference type="Gene3D" id="3.50.4.10">
    <property type="entry name" value="Hepatocyte Growth Factor"/>
    <property type="match status" value="2"/>
</dbReference>
<organism evidence="4 5">
    <name type="scientific">Cystoisospora suis</name>
    <dbReference type="NCBI Taxonomy" id="483139"/>
    <lineage>
        <taxon>Eukaryota</taxon>
        <taxon>Sar</taxon>
        <taxon>Alveolata</taxon>
        <taxon>Apicomplexa</taxon>
        <taxon>Conoidasida</taxon>
        <taxon>Coccidia</taxon>
        <taxon>Eucoccidiorida</taxon>
        <taxon>Eimeriorina</taxon>
        <taxon>Sarcocystidae</taxon>
        <taxon>Cystoisospora</taxon>
    </lineage>
</organism>
<sequence>MEMHTSLSSFTSCHLALPLTCCRAFFALDSSFVACDFSMESGFFTFTLAVVLSVLAVLGSQPQVYGIRHITSPPLSQQQEKNAGSQESGEIAMVETGVRSLQNHSASVAEKSVMGAAPCVQVDVGSTAPNMAVRQISAESTTEGFRKCQLECQGAPGCTHLTYNAYTRKCFLKNSPSMYRYKGGDMTATRDCDLNQDACFKMHTGSTASDVKDVPKLVPQNPPAEEILVCQALCQKARHCTHFTYNTVTGKCFMKKGNPSYRGYRDDMSASKDCNLGTTNELQALAQAKPREAVKTHVELLSCFHNDEHHHMITKETIMVNSMKMVAMTMAACWK</sequence>
<evidence type="ECO:0000256" key="2">
    <source>
        <dbReference type="ARBA" id="ARBA00023157"/>
    </source>
</evidence>
<protein>
    <submittedName>
        <fullName evidence="4">Pan domain-containing protein</fullName>
    </submittedName>
</protein>
<dbReference type="InterPro" id="IPR003609">
    <property type="entry name" value="Pan_app"/>
</dbReference>
<dbReference type="SMART" id="SM00223">
    <property type="entry name" value="APPLE"/>
    <property type="match status" value="2"/>
</dbReference>
<dbReference type="GeneID" id="94434039"/>
<dbReference type="VEuPathDB" id="ToxoDB:CSUI_010726"/>
<evidence type="ECO:0000256" key="1">
    <source>
        <dbReference type="ARBA" id="ARBA00022737"/>
    </source>
</evidence>
<keyword evidence="5" id="KW-1185">Reference proteome</keyword>
<dbReference type="Proteomes" id="UP000221165">
    <property type="component" value="Unassembled WGS sequence"/>
</dbReference>
<proteinExistence type="predicted"/>
<gene>
    <name evidence="4" type="ORF">CSUI_010726</name>
</gene>
<comment type="caution">
    <text evidence="4">The sequence shown here is derived from an EMBL/GenBank/DDBJ whole genome shotgun (WGS) entry which is preliminary data.</text>
</comment>
<evidence type="ECO:0000259" key="3">
    <source>
        <dbReference type="SMART" id="SM00223"/>
    </source>
</evidence>
<name>A0A2C6KGC7_9APIC</name>
<evidence type="ECO:0000313" key="5">
    <source>
        <dbReference type="Proteomes" id="UP000221165"/>
    </source>
</evidence>
<dbReference type="GO" id="GO:0005576">
    <property type="term" value="C:extracellular region"/>
    <property type="evidence" value="ECO:0007669"/>
    <property type="project" value="InterPro"/>
</dbReference>
<dbReference type="InterPro" id="IPR000177">
    <property type="entry name" value="Apple"/>
</dbReference>
<dbReference type="EMBL" id="MIGC01008083">
    <property type="protein sequence ID" value="PHJ15464.1"/>
    <property type="molecule type" value="Genomic_DNA"/>
</dbReference>